<organism evidence="1 2">
    <name type="scientific">Calycomorphotria hydatis</name>
    <dbReference type="NCBI Taxonomy" id="2528027"/>
    <lineage>
        <taxon>Bacteria</taxon>
        <taxon>Pseudomonadati</taxon>
        <taxon>Planctomycetota</taxon>
        <taxon>Planctomycetia</taxon>
        <taxon>Planctomycetales</taxon>
        <taxon>Planctomycetaceae</taxon>
        <taxon>Calycomorphotria</taxon>
    </lineage>
</organism>
<sequence>MILPLRYLTWQIANEIYPAPGPLDFSRGCCFSIENYAAITVENMSGLCILSATRV</sequence>
<keyword evidence="2" id="KW-1185">Reference proteome</keyword>
<evidence type="ECO:0000313" key="1">
    <source>
        <dbReference type="EMBL" id="QDT64132.1"/>
    </source>
</evidence>
<proteinExistence type="predicted"/>
<reference evidence="1 2" key="1">
    <citation type="submission" date="2019-02" db="EMBL/GenBank/DDBJ databases">
        <title>Deep-cultivation of Planctomycetes and their phenomic and genomic characterization uncovers novel biology.</title>
        <authorList>
            <person name="Wiegand S."/>
            <person name="Jogler M."/>
            <person name="Boedeker C."/>
            <person name="Pinto D."/>
            <person name="Vollmers J."/>
            <person name="Rivas-Marin E."/>
            <person name="Kohn T."/>
            <person name="Peeters S.H."/>
            <person name="Heuer A."/>
            <person name="Rast P."/>
            <person name="Oberbeckmann S."/>
            <person name="Bunk B."/>
            <person name="Jeske O."/>
            <person name="Meyerdierks A."/>
            <person name="Storesund J.E."/>
            <person name="Kallscheuer N."/>
            <person name="Luecker S."/>
            <person name="Lage O.M."/>
            <person name="Pohl T."/>
            <person name="Merkel B.J."/>
            <person name="Hornburger P."/>
            <person name="Mueller R.-W."/>
            <person name="Bruemmer F."/>
            <person name="Labrenz M."/>
            <person name="Spormann A.M."/>
            <person name="Op den Camp H."/>
            <person name="Overmann J."/>
            <person name="Amann R."/>
            <person name="Jetten M.S.M."/>
            <person name="Mascher T."/>
            <person name="Medema M.H."/>
            <person name="Devos D.P."/>
            <person name="Kaster A.-K."/>
            <person name="Ovreas L."/>
            <person name="Rohde M."/>
            <person name="Galperin M.Y."/>
            <person name="Jogler C."/>
        </authorList>
    </citation>
    <scope>NUCLEOTIDE SEQUENCE [LARGE SCALE GENOMIC DNA]</scope>
    <source>
        <strain evidence="1 2">V22</strain>
    </source>
</reference>
<dbReference type="EMBL" id="CP036316">
    <property type="protein sequence ID" value="QDT64132.1"/>
    <property type="molecule type" value="Genomic_DNA"/>
</dbReference>
<protein>
    <submittedName>
        <fullName evidence="1">Uncharacterized protein</fullName>
    </submittedName>
</protein>
<dbReference type="KEGG" id="chya:V22_13630"/>
<accession>A0A517T6X9</accession>
<dbReference type="Proteomes" id="UP000319976">
    <property type="component" value="Chromosome"/>
</dbReference>
<dbReference type="AlphaFoldDB" id="A0A517T6X9"/>
<gene>
    <name evidence="1" type="ORF">V22_13630</name>
</gene>
<evidence type="ECO:0000313" key="2">
    <source>
        <dbReference type="Proteomes" id="UP000319976"/>
    </source>
</evidence>
<name>A0A517T6X9_9PLAN</name>